<dbReference type="EMBL" id="CP020373">
    <property type="protein sequence ID" value="AZQ10138.1"/>
    <property type="molecule type" value="Genomic_DNA"/>
</dbReference>
<gene>
    <name evidence="1" type="ORF">STH12_01002</name>
</gene>
<protein>
    <recommendedName>
        <fullName evidence="3">HNH endonuclease</fullName>
    </recommendedName>
</protein>
<organism evidence="1 2">
    <name type="scientific">Shewanella khirikhana</name>
    <dbReference type="NCBI Taxonomy" id="1965282"/>
    <lineage>
        <taxon>Bacteria</taxon>
        <taxon>Pseudomonadati</taxon>
        <taxon>Pseudomonadota</taxon>
        <taxon>Gammaproteobacteria</taxon>
        <taxon>Alteromonadales</taxon>
        <taxon>Shewanellaceae</taxon>
        <taxon>Shewanella</taxon>
    </lineage>
</organism>
<name>A0ABN5TRL5_9GAMM</name>
<reference evidence="2" key="1">
    <citation type="submission" date="2017-03" db="EMBL/GenBank/DDBJ databases">
        <title>Full genome sequence of a non-lethal Shewanella isolate that potentiates virulence of Vibio parahaemolyticus causing acute hepatopancreatic necrosis disease (AHPND) in shrimp.</title>
        <authorList>
            <person name="Prachumwat A."/>
            <person name="Sritunyalucksana K."/>
        </authorList>
    </citation>
    <scope>NUCLEOTIDE SEQUENCE [LARGE SCALE GENOMIC DNA]</scope>
    <source>
        <strain evidence="2">TH2012</strain>
    </source>
</reference>
<evidence type="ECO:0000313" key="2">
    <source>
        <dbReference type="Proteomes" id="UP000278437"/>
    </source>
</evidence>
<evidence type="ECO:0000313" key="1">
    <source>
        <dbReference type="EMBL" id="AZQ10138.1"/>
    </source>
</evidence>
<keyword evidence="2" id="KW-1185">Reference proteome</keyword>
<sequence>MFGEYTPMMNPILLQRRLANGKAIIDDEVGLQKLCPRCQEYWPQDTLFWSPSAREADGLQCRCKACQAEHRNERSSNNSNSRNAA</sequence>
<dbReference type="Proteomes" id="UP000278437">
    <property type="component" value="Chromosome"/>
</dbReference>
<evidence type="ECO:0008006" key="3">
    <source>
        <dbReference type="Google" id="ProtNLM"/>
    </source>
</evidence>
<proteinExistence type="predicted"/>
<accession>A0ABN5TRL5</accession>
<dbReference type="RefSeq" id="WP_126166530.1">
    <property type="nucleotide sequence ID" value="NZ_CP020373.1"/>
</dbReference>